<protein>
    <recommendedName>
        <fullName evidence="3">DUS-like FMN-binding domain-containing protein</fullName>
    </recommendedName>
</protein>
<dbReference type="GO" id="GO:0017150">
    <property type="term" value="F:tRNA dihydrouridine synthase activity"/>
    <property type="evidence" value="ECO:0007669"/>
    <property type="project" value="TreeGrafter"/>
</dbReference>
<dbReference type="EnsemblMetazoa" id="MESCA001782-RA">
    <property type="protein sequence ID" value="MESCA001782-PA"/>
    <property type="gene ID" value="MESCA001782"/>
</dbReference>
<evidence type="ECO:0000259" key="3">
    <source>
        <dbReference type="Pfam" id="PF01207"/>
    </source>
</evidence>
<evidence type="ECO:0000313" key="5">
    <source>
        <dbReference type="Proteomes" id="UP000015102"/>
    </source>
</evidence>
<keyword evidence="1" id="KW-0521">NADP</keyword>
<dbReference type="InterPro" id="IPR013785">
    <property type="entry name" value="Aldolase_TIM"/>
</dbReference>
<accession>T1GEL4</accession>
<dbReference type="Gene3D" id="3.20.20.70">
    <property type="entry name" value="Aldolase class I"/>
    <property type="match status" value="1"/>
</dbReference>
<dbReference type="Proteomes" id="UP000015102">
    <property type="component" value="Unassembled WGS sequence"/>
</dbReference>
<keyword evidence="2" id="KW-0520">NAD</keyword>
<dbReference type="CDD" id="cd02801">
    <property type="entry name" value="DUS_like_FMN"/>
    <property type="match status" value="1"/>
</dbReference>
<dbReference type="SUPFAM" id="SSF51395">
    <property type="entry name" value="FMN-linked oxidoreductases"/>
    <property type="match status" value="1"/>
</dbReference>
<dbReference type="EMBL" id="CAQQ02157668">
    <property type="status" value="NOT_ANNOTATED_CDS"/>
    <property type="molecule type" value="Genomic_DNA"/>
</dbReference>
<dbReference type="PANTHER" id="PTHR11082:SF5">
    <property type="entry name" value="TRNA-DIHYDROURIDINE(16_17) SYNTHASE [NAD(P)(+)]-LIKE"/>
    <property type="match status" value="1"/>
</dbReference>
<organism evidence="4 5">
    <name type="scientific">Megaselia scalaris</name>
    <name type="common">Humpbacked fly</name>
    <name type="synonym">Phora scalaris</name>
    <dbReference type="NCBI Taxonomy" id="36166"/>
    <lineage>
        <taxon>Eukaryota</taxon>
        <taxon>Metazoa</taxon>
        <taxon>Ecdysozoa</taxon>
        <taxon>Arthropoda</taxon>
        <taxon>Hexapoda</taxon>
        <taxon>Insecta</taxon>
        <taxon>Pterygota</taxon>
        <taxon>Neoptera</taxon>
        <taxon>Endopterygota</taxon>
        <taxon>Diptera</taxon>
        <taxon>Brachycera</taxon>
        <taxon>Muscomorpha</taxon>
        <taxon>Platypezoidea</taxon>
        <taxon>Phoridae</taxon>
        <taxon>Megaseliini</taxon>
        <taxon>Megaselia</taxon>
    </lineage>
</organism>
<dbReference type="Pfam" id="PF01207">
    <property type="entry name" value="Dus"/>
    <property type="match status" value="1"/>
</dbReference>
<dbReference type="InterPro" id="IPR035587">
    <property type="entry name" value="DUS-like_FMN-bd"/>
</dbReference>
<reference evidence="4" key="2">
    <citation type="submission" date="2015-06" db="UniProtKB">
        <authorList>
            <consortium name="EnsemblMetazoa"/>
        </authorList>
    </citation>
    <scope>IDENTIFICATION</scope>
</reference>
<evidence type="ECO:0000256" key="1">
    <source>
        <dbReference type="ARBA" id="ARBA00022857"/>
    </source>
</evidence>
<dbReference type="HOGENOM" id="CLU_1940518_0_0_1"/>
<evidence type="ECO:0000313" key="4">
    <source>
        <dbReference type="EnsemblMetazoa" id="MESCA001782-PA"/>
    </source>
</evidence>
<dbReference type="EMBL" id="CAQQ02157669">
    <property type="status" value="NOT_ANNOTATED_CDS"/>
    <property type="molecule type" value="Genomic_DNA"/>
</dbReference>
<evidence type="ECO:0000256" key="2">
    <source>
        <dbReference type="ARBA" id="ARBA00023027"/>
    </source>
</evidence>
<feature type="domain" description="DUS-like FMN-binding" evidence="3">
    <location>
        <begin position="7"/>
        <end position="119"/>
    </location>
</feature>
<sequence>MKGSVKASDYIADSVKAMSLLHKNLSIPVTCKIRIFEDRAKTIEYAKLLENAGCQLLTVHGRTREQKGPLTGVADWSYIKEVRESIKIPMFANGNIMSIEDVRRCLDATGVQGIMSAKNFNRFHWFFLKN</sequence>
<keyword evidence="5" id="KW-1185">Reference proteome</keyword>
<proteinExistence type="predicted"/>
<reference evidence="5" key="1">
    <citation type="submission" date="2013-02" db="EMBL/GenBank/DDBJ databases">
        <authorList>
            <person name="Hughes D."/>
        </authorList>
    </citation>
    <scope>NUCLEOTIDE SEQUENCE</scope>
    <source>
        <strain>Durham</strain>
        <strain evidence="5">NC isolate 2 -- Noor lab</strain>
    </source>
</reference>
<dbReference type="AlphaFoldDB" id="T1GEL4"/>
<dbReference type="STRING" id="36166.T1GEL4"/>
<dbReference type="PANTHER" id="PTHR11082">
    <property type="entry name" value="TRNA-DIHYDROURIDINE SYNTHASE"/>
    <property type="match status" value="1"/>
</dbReference>
<name>T1GEL4_MEGSC</name>